<keyword evidence="2" id="KW-0472">Membrane</keyword>
<proteinExistence type="predicted"/>
<organism evidence="3 4">
    <name type="scientific">Stegodyphus mimosarum</name>
    <name type="common">African social velvet spider</name>
    <dbReference type="NCBI Taxonomy" id="407821"/>
    <lineage>
        <taxon>Eukaryota</taxon>
        <taxon>Metazoa</taxon>
        <taxon>Ecdysozoa</taxon>
        <taxon>Arthropoda</taxon>
        <taxon>Chelicerata</taxon>
        <taxon>Arachnida</taxon>
        <taxon>Araneae</taxon>
        <taxon>Araneomorphae</taxon>
        <taxon>Entelegynae</taxon>
        <taxon>Eresoidea</taxon>
        <taxon>Eresidae</taxon>
        <taxon>Stegodyphus</taxon>
    </lineage>
</organism>
<keyword evidence="2" id="KW-0812">Transmembrane</keyword>
<evidence type="ECO:0000256" key="2">
    <source>
        <dbReference type="SAM" id="Phobius"/>
    </source>
</evidence>
<feature type="transmembrane region" description="Helical" evidence="2">
    <location>
        <begin position="32"/>
        <end position="57"/>
    </location>
</feature>
<dbReference type="EMBL" id="KK118030">
    <property type="protein sequence ID" value="KFM72018.1"/>
    <property type="molecule type" value="Genomic_DNA"/>
</dbReference>
<protein>
    <submittedName>
        <fullName evidence="3">Uncharacterized protein</fullName>
    </submittedName>
</protein>
<sequence length="158" mass="17625">MDRYFPQVNEPEPYADGPPPAYPKGYSVRLQLLRLAVTTGVLAITIIGTFILLSFYIRSTQCSCPTNDALRRIDPEPLVAESEPDIRLHIGEDLKSHKNKSHLDCLVEKKEQVLDAIPSKGDGMKVQVKGQQTIISCITEKGKRARRSAPCECRCACR</sequence>
<reference evidence="3 4" key="1">
    <citation type="submission" date="2013-11" db="EMBL/GenBank/DDBJ databases">
        <title>Genome sequencing of Stegodyphus mimosarum.</title>
        <authorList>
            <person name="Bechsgaard J."/>
        </authorList>
    </citation>
    <scope>NUCLEOTIDE SEQUENCE [LARGE SCALE GENOMIC DNA]</scope>
</reference>
<evidence type="ECO:0000313" key="4">
    <source>
        <dbReference type="Proteomes" id="UP000054359"/>
    </source>
</evidence>
<feature type="non-terminal residue" evidence="3">
    <location>
        <position position="158"/>
    </location>
</feature>
<keyword evidence="4" id="KW-1185">Reference proteome</keyword>
<dbReference type="Proteomes" id="UP000054359">
    <property type="component" value="Unassembled WGS sequence"/>
</dbReference>
<accession>A0A087U3S9</accession>
<dbReference type="OrthoDB" id="6416322at2759"/>
<gene>
    <name evidence="3" type="ORF">X975_09182</name>
</gene>
<name>A0A087U3S9_STEMI</name>
<dbReference type="AlphaFoldDB" id="A0A087U3S9"/>
<evidence type="ECO:0000313" key="3">
    <source>
        <dbReference type="EMBL" id="KFM72018.1"/>
    </source>
</evidence>
<keyword evidence="2" id="KW-1133">Transmembrane helix</keyword>
<evidence type="ECO:0000256" key="1">
    <source>
        <dbReference type="SAM" id="MobiDB-lite"/>
    </source>
</evidence>
<feature type="region of interest" description="Disordered" evidence="1">
    <location>
        <begin position="1"/>
        <end position="20"/>
    </location>
</feature>
<dbReference type="OMA" id="HLNCLVE"/>